<sequence>MVQIDTDYVGDLRCEAEHGPSGVTLTTDAPEDNHGEGRSFSPTDLVATALGTCIATILGIQAEKHALDLDGIEISVEKEMASNPRRIASLRTDVTMPTALDAQTRERVERAARHCPVDESIHPDIEVPITFHWPDGGSAS</sequence>
<dbReference type="InterPro" id="IPR036102">
    <property type="entry name" value="OsmC/Ohrsf"/>
</dbReference>
<gene>
    <name evidence="2" type="ORF">GGP83_001644</name>
</gene>
<dbReference type="PANTHER" id="PTHR39624">
    <property type="entry name" value="PROTEIN INVOLVED IN RIMO-MEDIATED BETA-METHYLTHIOLATION OF RIBOSOMAL PROTEIN S12 YCAO"/>
    <property type="match status" value="1"/>
</dbReference>
<dbReference type="RefSeq" id="WP_118831291.1">
    <property type="nucleotide sequence ID" value="NZ_CALTSG010000039.1"/>
</dbReference>
<dbReference type="InterPro" id="IPR003718">
    <property type="entry name" value="OsmC/Ohr_fam"/>
</dbReference>
<dbReference type="AlphaFoldDB" id="A0A9X2QND3"/>
<comment type="caution">
    <text evidence="2">The sequence shown here is derived from an EMBL/GenBank/DDBJ whole genome shotgun (WGS) entry which is preliminary data.</text>
</comment>
<evidence type="ECO:0000313" key="2">
    <source>
        <dbReference type="EMBL" id="MCS3951692.1"/>
    </source>
</evidence>
<dbReference type="InterPro" id="IPR015946">
    <property type="entry name" value="KH_dom-like_a/b"/>
</dbReference>
<feature type="region of interest" description="Disordered" evidence="1">
    <location>
        <begin position="15"/>
        <end position="40"/>
    </location>
</feature>
<evidence type="ECO:0000256" key="1">
    <source>
        <dbReference type="SAM" id="MobiDB-lite"/>
    </source>
</evidence>
<protein>
    <submittedName>
        <fullName evidence="2">Redox protein</fullName>
    </submittedName>
</protein>
<dbReference type="Proteomes" id="UP001155010">
    <property type="component" value="Unassembled WGS sequence"/>
</dbReference>
<dbReference type="SUPFAM" id="SSF82784">
    <property type="entry name" value="OsmC-like"/>
    <property type="match status" value="1"/>
</dbReference>
<accession>A0A9X2QND3</accession>
<organism evidence="2 3">
    <name type="scientific">Salinibacter ruber</name>
    <dbReference type="NCBI Taxonomy" id="146919"/>
    <lineage>
        <taxon>Bacteria</taxon>
        <taxon>Pseudomonadati</taxon>
        <taxon>Rhodothermota</taxon>
        <taxon>Rhodothermia</taxon>
        <taxon>Rhodothermales</taxon>
        <taxon>Salinibacteraceae</taxon>
        <taxon>Salinibacter</taxon>
    </lineage>
</organism>
<dbReference type="EMBL" id="JANUBB010000006">
    <property type="protein sequence ID" value="MCS3951692.1"/>
    <property type="molecule type" value="Genomic_DNA"/>
</dbReference>
<dbReference type="Pfam" id="PF02566">
    <property type="entry name" value="OsmC"/>
    <property type="match status" value="1"/>
</dbReference>
<dbReference type="Gene3D" id="3.30.300.20">
    <property type="match status" value="1"/>
</dbReference>
<evidence type="ECO:0000313" key="3">
    <source>
        <dbReference type="Proteomes" id="UP001155010"/>
    </source>
</evidence>
<proteinExistence type="predicted"/>
<reference evidence="2" key="1">
    <citation type="submission" date="2022-08" db="EMBL/GenBank/DDBJ databases">
        <title>Genomic Encyclopedia of Type Strains, Phase V (KMG-V): Genome sequencing to study the core and pangenomes of soil and plant-associated prokaryotes.</title>
        <authorList>
            <person name="Whitman W."/>
        </authorList>
    </citation>
    <scope>NUCLEOTIDE SEQUENCE</scope>
    <source>
        <strain evidence="2">SP2017</strain>
    </source>
</reference>
<name>A0A9X2QND3_9BACT</name>
<dbReference type="PANTHER" id="PTHR39624:SF2">
    <property type="entry name" value="OSMC-LIKE PROTEIN"/>
    <property type="match status" value="1"/>
</dbReference>